<dbReference type="OrthoDB" id="423498at2759"/>
<feature type="region of interest" description="Disordered" evidence="1">
    <location>
        <begin position="19"/>
        <end position="57"/>
    </location>
</feature>
<accession>A0A8H3IL89</accession>
<comment type="caution">
    <text evidence="3">The sequence shown here is derived from an EMBL/GenBank/DDBJ whole genome shotgun (WGS) entry which is preliminary data.</text>
</comment>
<name>A0A8H3IL89_9LECA</name>
<dbReference type="PANTHER" id="PTHR47064:SF2">
    <property type="entry name" value="SMP-30_GLUCONOLACTONASE_LRE-LIKE REGION DOMAIN-CONTAINING PROTEIN-RELATED"/>
    <property type="match status" value="1"/>
</dbReference>
<gene>
    <name evidence="3" type="ORF">GOMPHAMPRED_003797</name>
</gene>
<dbReference type="InterPro" id="IPR013658">
    <property type="entry name" value="SGL"/>
</dbReference>
<dbReference type="SUPFAM" id="SSF63829">
    <property type="entry name" value="Calcium-dependent phosphotriesterase"/>
    <property type="match status" value="1"/>
</dbReference>
<dbReference type="PANTHER" id="PTHR47064">
    <property type="entry name" value="PUTATIVE (AFU_ORTHOLOGUE AFUA_1G08990)-RELATED"/>
    <property type="match status" value="1"/>
</dbReference>
<dbReference type="AlphaFoldDB" id="A0A8H3IL89"/>
<dbReference type="Gene3D" id="2.120.10.30">
    <property type="entry name" value="TolB, C-terminal domain"/>
    <property type="match status" value="1"/>
</dbReference>
<dbReference type="Proteomes" id="UP000664169">
    <property type="component" value="Unassembled WGS sequence"/>
</dbReference>
<feature type="compositionally biased region" description="Low complexity" evidence="1">
    <location>
        <begin position="31"/>
        <end position="53"/>
    </location>
</feature>
<dbReference type="Pfam" id="PF08450">
    <property type="entry name" value="SGL"/>
    <property type="match status" value="1"/>
</dbReference>
<feature type="domain" description="SMP-30/Gluconolactonase/LRE-like region" evidence="2">
    <location>
        <begin position="185"/>
        <end position="374"/>
    </location>
</feature>
<dbReference type="EMBL" id="CAJPDQ010000022">
    <property type="protein sequence ID" value="CAF9925030.1"/>
    <property type="molecule type" value="Genomic_DNA"/>
</dbReference>
<keyword evidence="4" id="KW-1185">Reference proteome</keyword>
<evidence type="ECO:0000259" key="2">
    <source>
        <dbReference type="Pfam" id="PF08450"/>
    </source>
</evidence>
<evidence type="ECO:0000256" key="1">
    <source>
        <dbReference type="SAM" id="MobiDB-lite"/>
    </source>
</evidence>
<organism evidence="3 4">
    <name type="scientific">Gomphillus americanus</name>
    <dbReference type="NCBI Taxonomy" id="1940652"/>
    <lineage>
        <taxon>Eukaryota</taxon>
        <taxon>Fungi</taxon>
        <taxon>Dikarya</taxon>
        <taxon>Ascomycota</taxon>
        <taxon>Pezizomycotina</taxon>
        <taxon>Lecanoromycetes</taxon>
        <taxon>OSLEUM clade</taxon>
        <taxon>Ostropomycetidae</taxon>
        <taxon>Ostropales</taxon>
        <taxon>Graphidaceae</taxon>
        <taxon>Gomphilloideae</taxon>
        <taxon>Gomphillus</taxon>
    </lineage>
</organism>
<protein>
    <recommendedName>
        <fullName evidence="2">SMP-30/Gluconolactonase/LRE-like region domain-containing protein</fullName>
    </recommendedName>
</protein>
<dbReference type="InterPro" id="IPR052988">
    <property type="entry name" value="Oryzine_lactonohydrolase"/>
</dbReference>
<dbReference type="InterPro" id="IPR011042">
    <property type="entry name" value="6-blade_b-propeller_TolB-like"/>
</dbReference>
<proteinExistence type="predicted"/>
<sequence>MNLLTPTLKDEKKSYTWARRPSLASKRHKVSFSGSSKGSTSESQDEASSSSESPNLWAPSIVPGPIIDGKVWQAVDRKKEAIFVDATPTPPEAKPFLIHDDSFLKILGEDPTVQVLIEDRRAPYFYNGGVYNSKTNSFFISSAPIPNSSPSAAPSKNLTVVLSKIEFYDRDHTRDKVRTGETSFMFGSGCNYGAGMVLCSHGTLKDPACLVFMELKRPHKMHILLTNYMGQMLNSPHSCVAHPDGSIWFSDPHITSYRPKPKLPPMIYRFNPQTSDLKAVTNDVKRPTCLAFSPSYKTLYVIDGAVYAFTVLQPYGFVTQKRLFAWLDAKAMVVDCSGNVFIAVDECIYIYAESGSLIGRINIEKCTGLCFGSDNQLLASAGEKLWQIQLNTKKTTAKT</sequence>
<evidence type="ECO:0000313" key="3">
    <source>
        <dbReference type="EMBL" id="CAF9925030.1"/>
    </source>
</evidence>
<evidence type="ECO:0000313" key="4">
    <source>
        <dbReference type="Proteomes" id="UP000664169"/>
    </source>
</evidence>
<reference evidence="3" key="1">
    <citation type="submission" date="2021-03" db="EMBL/GenBank/DDBJ databases">
        <authorList>
            <person name="Tagirdzhanova G."/>
        </authorList>
    </citation>
    <scope>NUCLEOTIDE SEQUENCE</scope>
</reference>